<gene>
    <name evidence="19" type="ORF">PCON_07882</name>
</gene>
<feature type="compositionally biased region" description="Basic and acidic residues" evidence="16">
    <location>
        <begin position="1104"/>
        <end position="1124"/>
    </location>
</feature>
<evidence type="ECO:0000256" key="8">
    <source>
        <dbReference type="ARBA" id="ARBA00022777"/>
    </source>
</evidence>
<feature type="region of interest" description="Disordered" evidence="16">
    <location>
        <begin position="1"/>
        <end position="112"/>
    </location>
</feature>
<evidence type="ECO:0000259" key="17">
    <source>
        <dbReference type="Pfam" id="PF08443"/>
    </source>
</evidence>
<dbReference type="Pfam" id="PF18086">
    <property type="entry name" value="PPIP5K2_N"/>
    <property type="match status" value="1"/>
</dbReference>
<keyword evidence="10" id="KW-0206">Cytoskeleton</keyword>
<comment type="subcellular location">
    <subcellularLocation>
        <location evidence="1 14">Cytoplasm</location>
        <location evidence="1 14">Cytoskeleton</location>
    </subcellularLocation>
</comment>
<dbReference type="GO" id="GO:0005829">
    <property type="term" value="C:cytosol"/>
    <property type="evidence" value="ECO:0007669"/>
    <property type="project" value="TreeGrafter"/>
</dbReference>
<evidence type="ECO:0000256" key="3">
    <source>
        <dbReference type="ARBA" id="ARBA00012893"/>
    </source>
</evidence>
<dbReference type="Gene3D" id="3.30.470.20">
    <property type="entry name" value="ATP-grasp fold, B domain"/>
    <property type="match status" value="1"/>
</dbReference>
<dbReference type="FunFam" id="3.30.470.20:FF:000036">
    <property type="entry name" value="Inositol hexakisphosphate and diphosphoinositol-pentakisphosphate kinase"/>
    <property type="match status" value="1"/>
</dbReference>
<feature type="region of interest" description="Disordered" evidence="16">
    <location>
        <begin position="607"/>
        <end position="696"/>
    </location>
</feature>
<evidence type="ECO:0000256" key="5">
    <source>
        <dbReference type="ARBA" id="ARBA00022553"/>
    </source>
</evidence>
<dbReference type="InterPro" id="IPR013651">
    <property type="entry name" value="ATP-grasp_RimK-type"/>
</dbReference>
<evidence type="ECO:0000256" key="1">
    <source>
        <dbReference type="ARBA" id="ARBA00004245"/>
    </source>
</evidence>
<dbReference type="PANTHER" id="PTHR12750:SF9">
    <property type="entry name" value="INOSITOL HEXAKISPHOSPHATE AND DIPHOSPHOINOSITOL-PENTAKISPHOSPHATE KINASE"/>
    <property type="match status" value="1"/>
</dbReference>
<evidence type="ECO:0000256" key="7">
    <source>
        <dbReference type="ARBA" id="ARBA00022741"/>
    </source>
</evidence>
<feature type="domain" description="ATP-grasp fold RimK-type" evidence="17">
    <location>
        <begin position="474"/>
        <end position="566"/>
    </location>
</feature>
<dbReference type="InterPro" id="IPR029033">
    <property type="entry name" value="His_PPase_superfam"/>
</dbReference>
<dbReference type="GO" id="GO:0032958">
    <property type="term" value="P:inositol phosphate biosynthetic process"/>
    <property type="evidence" value="ECO:0007669"/>
    <property type="project" value="UniProtKB-ARBA"/>
</dbReference>
<name>U4L013_PYROM</name>
<keyword evidence="8 14" id="KW-0418">Kinase</keyword>
<dbReference type="Proteomes" id="UP000018144">
    <property type="component" value="Unassembled WGS sequence"/>
</dbReference>
<feature type="compositionally biased region" description="Acidic residues" evidence="16">
    <location>
        <begin position="808"/>
        <end position="821"/>
    </location>
</feature>
<dbReference type="Gene3D" id="3.40.50.1240">
    <property type="entry name" value="Phosphoglycerate mutase-like"/>
    <property type="match status" value="1"/>
</dbReference>
<feature type="region of interest" description="Disordered" evidence="16">
    <location>
        <begin position="134"/>
        <end position="163"/>
    </location>
</feature>
<feature type="domain" description="VIP1 N-terminal" evidence="18">
    <location>
        <begin position="261"/>
        <end position="349"/>
    </location>
</feature>
<comment type="catalytic activity">
    <reaction evidence="12">
        <text>1D-myo-inositol hexakisphosphate + ATP = 1-diphospho-1D-myo-inositol 2,3,4,5,6-pentakisphosphate + ADP</text>
        <dbReference type="Rhea" id="RHEA:37459"/>
        <dbReference type="ChEBI" id="CHEBI:30616"/>
        <dbReference type="ChEBI" id="CHEBI:58130"/>
        <dbReference type="ChEBI" id="CHEBI:74946"/>
        <dbReference type="ChEBI" id="CHEBI:456216"/>
        <dbReference type="EC" id="2.7.4.24"/>
    </reaction>
    <physiologicalReaction direction="left-to-right" evidence="12">
        <dbReference type="Rhea" id="RHEA:37460"/>
    </physiologicalReaction>
</comment>
<keyword evidence="4 14" id="KW-0963">Cytoplasm</keyword>
<comment type="similarity">
    <text evidence="2 14">Belongs to the histidine acid phosphatase family. VIP1 subfamily.</text>
</comment>
<dbReference type="FunFam" id="3.40.50.11950:FF:000002">
    <property type="entry name" value="Inositol hexakisphosphate and diphosphoinositol-pentakisphosphate kinase"/>
    <property type="match status" value="1"/>
</dbReference>
<feature type="compositionally biased region" description="Low complexity" evidence="16">
    <location>
        <begin position="179"/>
        <end position="196"/>
    </location>
</feature>
<feature type="compositionally biased region" description="Low complexity" evidence="16">
    <location>
        <begin position="50"/>
        <end position="62"/>
    </location>
</feature>
<organism evidence="19 20">
    <name type="scientific">Pyronema omphalodes (strain CBS 100304)</name>
    <name type="common">Pyronema confluens</name>
    <dbReference type="NCBI Taxonomy" id="1076935"/>
    <lineage>
        <taxon>Eukaryota</taxon>
        <taxon>Fungi</taxon>
        <taxon>Dikarya</taxon>
        <taxon>Ascomycota</taxon>
        <taxon>Pezizomycotina</taxon>
        <taxon>Pezizomycetes</taxon>
        <taxon>Pezizales</taxon>
        <taxon>Pyronemataceae</taxon>
        <taxon>Pyronema</taxon>
    </lineage>
</organism>
<evidence type="ECO:0000256" key="4">
    <source>
        <dbReference type="ARBA" id="ARBA00022490"/>
    </source>
</evidence>
<dbReference type="OMA" id="AQIWACS"/>
<feature type="region of interest" description="Disordered" evidence="16">
    <location>
        <begin position="1420"/>
        <end position="1518"/>
    </location>
</feature>
<dbReference type="InterPro" id="IPR037446">
    <property type="entry name" value="His_Pase_VIP1"/>
</dbReference>
<keyword evidence="15" id="KW-0175">Coiled coil</keyword>
<dbReference type="GO" id="GO:0005856">
    <property type="term" value="C:cytoskeleton"/>
    <property type="evidence" value="ECO:0007669"/>
    <property type="project" value="UniProtKB-SubCell"/>
</dbReference>
<dbReference type="Pfam" id="PF00328">
    <property type="entry name" value="His_Phos_2"/>
    <property type="match status" value="1"/>
</dbReference>
<protein>
    <recommendedName>
        <fullName evidence="13 14">Inositol hexakisphosphate and diphosphoinositol-pentakisphosphate kinase</fullName>
        <ecNumber evidence="3 14">2.7.4.24</ecNumber>
    </recommendedName>
</protein>
<dbReference type="STRING" id="1076935.U4L013"/>
<evidence type="ECO:0000256" key="11">
    <source>
        <dbReference type="ARBA" id="ARBA00033696"/>
    </source>
</evidence>
<feature type="region of interest" description="Disordered" evidence="16">
    <location>
        <begin position="178"/>
        <end position="250"/>
    </location>
</feature>
<dbReference type="Pfam" id="PF08443">
    <property type="entry name" value="RimK"/>
    <property type="match status" value="1"/>
</dbReference>
<evidence type="ECO:0000256" key="9">
    <source>
        <dbReference type="ARBA" id="ARBA00022840"/>
    </source>
</evidence>
<evidence type="ECO:0000313" key="19">
    <source>
        <dbReference type="EMBL" id="CCX08289.1"/>
    </source>
</evidence>
<feature type="compositionally biased region" description="Low complexity" evidence="16">
    <location>
        <begin position="637"/>
        <end position="673"/>
    </location>
</feature>
<evidence type="ECO:0000256" key="2">
    <source>
        <dbReference type="ARBA" id="ARBA00005609"/>
    </source>
</evidence>
<accession>U4L013</accession>
<dbReference type="OrthoDB" id="18042at2759"/>
<feature type="compositionally biased region" description="Polar residues" evidence="16">
    <location>
        <begin position="202"/>
        <end position="223"/>
    </location>
</feature>
<dbReference type="GO" id="GO:0006020">
    <property type="term" value="P:inositol metabolic process"/>
    <property type="evidence" value="ECO:0007669"/>
    <property type="project" value="TreeGrafter"/>
</dbReference>
<keyword evidence="20" id="KW-1185">Reference proteome</keyword>
<dbReference type="InterPro" id="IPR000560">
    <property type="entry name" value="His_Pase_clade-2"/>
</dbReference>
<dbReference type="InterPro" id="IPR040557">
    <property type="entry name" value="VIP1_N"/>
</dbReference>
<feature type="region of interest" description="Disordered" evidence="16">
    <location>
        <begin position="1082"/>
        <end position="1144"/>
    </location>
</feature>
<feature type="coiled-coil region" evidence="15">
    <location>
        <begin position="917"/>
        <end position="944"/>
    </location>
</feature>
<dbReference type="GO" id="GO:0033857">
    <property type="term" value="F:5-diphosphoinositol pentakisphosphate 1-kinase activity"/>
    <property type="evidence" value="ECO:0007669"/>
    <property type="project" value="TreeGrafter"/>
</dbReference>
<dbReference type="GO" id="GO:0005524">
    <property type="term" value="F:ATP binding"/>
    <property type="evidence" value="ECO:0007669"/>
    <property type="project" value="UniProtKB-KW"/>
</dbReference>
<feature type="compositionally biased region" description="Acidic residues" evidence="16">
    <location>
        <begin position="1490"/>
        <end position="1508"/>
    </location>
</feature>
<evidence type="ECO:0000256" key="13">
    <source>
        <dbReference type="ARBA" id="ARBA00071668"/>
    </source>
</evidence>
<evidence type="ECO:0000256" key="14">
    <source>
        <dbReference type="RuleBase" id="RU365032"/>
    </source>
</evidence>
<dbReference type="GO" id="GO:0052843">
    <property type="term" value="F:inositol-1-diphosphate-2,3,4,5,6-pentakisphosphate diphosphatase activity"/>
    <property type="evidence" value="ECO:0007669"/>
    <property type="project" value="UniProtKB-ARBA"/>
</dbReference>
<feature type="compositionally biased region" description="Low complexity" evidence="16">
    <location>
        <begin position="1441"/>
        <end position="1454"/>
    </location>
</feature>
<feature type="compositionally biased region" description="Low complexity" evidence="16">
    <location>
        <begin position="1425"/>
        <end position="1434"/>
    </location>
</feature>
<evidence type="ECO:0000256" key="12">
    <source>
        <dbReference type="ARBA" id="ARBA00034629"/>
    </source>
</evidence>
<evidence type="ECO:0000256" key="16">
    <source>
        <dbReference type="SAM" id="MobiDB-lite"/>
    </source>
</evidence>
<feature type="compositionally biased region" description="Polar residues" evidence="16">
    <location>
        <begin position="146"/>
        <end position="163"/>
    </location>
</feature>
<feature type="compositionally biased region" description="Low complexity" evidence="16">
    <location>
        <begin position="236"/>
        <end position="246"/>
    </location>
</feature>
<proteinExistence type="inferred from homology"/>
<feature type="compositionally biased region" description="Basic and acidic residues" evidence="16">
    <location>
        <begin position="797"/>
        <end position="807"/>
    </location>
</feature>
<evidence type="ECO:0000313" key="20">
    <source>
        <dbReference type="Proteomes" id="UP000018144"/>
    </source>
</evidence>
<dbReference type="SUPFAM" id="SSF53254">
    <property type="entry name" value="Phosphoglycerate mutase-like"/>
    <property type="match status" value="1"/>
</dbReference>
<comment type="catalytic activity">
    <reaction evidence="11">
        <text>5-diphospho-1D-myo-inositol 1,2,3,4,6-pentakisphosphate + ATP + H(+) = 1,5-bis(diphospho)-1D-myo-inositol 2,3,4,6-tetrakisphosphate + ADP</text>
        <dbReference type="Rhea" id="RHEA:10276"/>
        <dbReference type="ChEBI" id="CHEBI:15378"/>
        <dbReference type="ChEBI" id="CHEBI:30616"/>
        <dbReference type="ChEBI" id="CHEBI:58628"/>
        <dbReference type="ChEBI" id="CHEBI:77983"/>
        <dbReference type="ChEBI" id="CHEBI:456216"/>
        <dbReference type="EC" id="2.7.4.24"/>
    </reaction>
    <physiologicalReaction direction="left-to-right" evidence="11">
        <dbReference type="Rhea" id="RHEA:10277"/>
    </physiologicalReaction>
</comment>
<feature type="compositionally biased region" description="Low complexity" evidence="16">
    <location>
        <begin position="1478"/>
        <end position="1489"/>
    </location>
</feature>
<evidence type="ECO:0000259" key="18">
    <source>
        <dbReference type="Pfam" id="PF18086"/>
    </source>
</evidence>
<feature type="compositionally biased region" description="Polar residues" evidence="16">
    <location>
        <begin position="1"/>
        <end position="22"/>
    </location>
</feature>
<reference evidence="19 20" key="1">
    <citation type="journal article" date="2013" name="PLoS Genet.">
        <title>The genome and development-dependent transcriptomes of Pyronema confluens: a window into fungal evolution.</title>
        <authorList>
            <person name="Traeger S."/>
            <person name="Altegoer F."/>
            <person name="Freitag M."/>
            <person name="Gabaldon T."/>
            <person name="Kempken F."/>
            <person name="Kumar A."/>
            <person name="Marcet-Houben M."/>
            <person name="Poggeler S."/>
            <person name="Stajich J.E."/>
            <person name="Nowrousian M."/>
        </authorList>
    </citation>
    <scope>NUCLEOTIDE SEQUENCE [LARGE SCALE GENOMIC DNA]</scope>
    <source>
        <strain evidence="20">CBS 100304</strain>
        <tissue evidence="19">Vegetative mycelium</tissue>
    </source>
</reference>
<keyword evidence="5" id="KW-0597">Phosphoprotein</keyword>
<sequence length="1570" mass="173185">MASHPSSIADSQKTSNLSQSAPKNIRYPLSSPDPPFQPFTKRRASTIERSTASPMASTSAADAIEKSFSANHTEASSESSGEQQRTLTNRESMISLDYPTTASASPLQSKNSSMLNLASGSAVSVTGSLADEQYSVPNGHVRQRRGSQTASATVATSPVNIVSNPATARTMTHDGMGVQVQAQQQSPSQSSTRSQSAMARPESTQSTAAPKTSTSPVPTTQSALPAPSGASVKRMSVSSAVTASSEAAEKERERKAKIIGRIGVCALDAKARSKPCRVILNRLIENGEFDTVIFGDKVILDEAVENWPTCDFLISFFSNGFPLEKAIQYVRLRKPYCVNDLQMQKILWDRRLVLKILDHINVPTPKRIVVSRDGGPYMTPEVAQHLESRTGVRVPPQGEWKMPQKVELSEDGETLIVDNKTLKKPFVEKPTSGEDHNINIYFANGKGGRRLFRKIGNKSSEYDPNLSQPRMKGSYVYEQFMDVDNSEDVKAYTVGPNYCHAETRKSPVVDGLVRRNQHGKEIRFVTTLAKDEASMASRICEAFGQAVCGFDLLRAHGKSYVIDVNGWSFVKDNNPYYDSCAQVLRKMFIGHIQDRATRDSLKEQGALAAALARGKETTPVPKSSSKTRNSSGHRSTLQSLLSRSPSSSQLPRITQGQSTSTSTSTESTAGPTPTVSPTPVAPTPEEAEKDLPAAPQHSWKLKGMVAVLRHADRTPKQKFKFTFHSQPFIDLLKGHNEEVLLIGDGLQDVIKATAQAIELKSEDMDKLAQLKNALDKKAGFAGTKVQIKPMYLKKKKDKDGKKDKEEAAPEPEEAAPEPEEAVNDISETHSIVSHHGQPKLDKLQLIIKWGGEPTHSARYQSQDLGESYRKDLMLMNRDALDDVSVFTSSERRVSTSAQIWTASFLDRKIPDDFVAIRKDLLDDSNAAKDEMDKVKKKLKLLLREGSKAPPQFAWPKDMAEPSLVMANVVELMKFHRDVLNHNYARFSGQPTSSASSTSSMKDLPNLESIQSRWCCGEGPALFRERWEKLFVEFCDSEKVDPSKISELYDTMKYDALHNRVFLENIFMPPSSMLPKEALDRENNDAIDDDNNSIDGKRTSMQSQEFERENKDSSKEGMSKRERLGLRRKSVFSPDSPRQSFGEEASRKYHMNTGKTKAKADARLVKLRELYKYAKVLFDFVSPQEYGITNEEKLEIGLLTSLPLLKQIVKDLEHVQSAENAKSFIYFTKESHIYTLLNCIIEGGIPVKMARNSIPELDYLTQISFELYESETKSEPGDQEGEPNKSAYSIRVAISPGCHSSDPLDMQLDSKHCIGVNPRKSLTRHLDWKYVVNTLREKFHRVKLPASFIPVNLGELGFLGGATKERINEEGEAGATEKGVIAVTAVTAVNGVKGGPFETAERKEQFPKDYVPEDIAPETIPVDNTPPAELEPAPATVGPTVATEGSEASEAQAELSSDKPMEPVESATEVLPAAASVTEMPSEPSVPAESEVVEEDTFVDASSEQEQEVVDASSEPSKVKLDELPAVFEDAEPGENREDVKPGEDKEVKELTEVTEVIEAKDKEIEPQSGP</sequence>
<evidence type="ECO:0000256" key="10">
    <source>
        <dbReference type="ARBA" id="ARBA00023212"/>
    </source>
</evidence>
<feature type="region of interest" description="Disordered" evidence="16">
    <location>
        <begin position="791"/>
        <end position="821"/>
    </location>
</feature>
<dbReference type="GO" id="GO:0052723">
    <property type="term" value="F:inositol hexakisphosphate 1-kinase activity"/>
    <property type="evidence" value="ECO:0007669"/>
    <property type="project" value="UniProtKB-ARBA"/>
</dbReference>
<dbReference type="EMBL" id="HF935408">
    <property type="protein sequence ID" value="CCX08289.1"/>
    <property type="molecule type" value="Genomic_DNA"/>
</dbReference>
<dbReference type="EC" id="2.7.4.24" evidence="3 14"/>
<dbReference type="PANTHER" id="PTHR12750">
    <property type="entry name" value="DIPHOSPHOINOSITOL PENTAKISPHOSPHATE KINASE"/>
    <property type="match status" value="1"/>
</dbReference>
<keyword evidence="7 14" id="KW-0547">Nucleotide-binding</keyword>
<comment type="function">
    <text evidence="14">Bifunctional inositol kinase that acts in concert with the IP6K kinases to synthesize the diphosphate group-containing inositol pyrophosphates diphosphoinositol pentakisphosphate, PP-InsP5, and bis-diphosphoinositol tetrakisphosphate, (PP)2-InsP4. PP-InsP5 and (PP)2-InsP4, also respectively called InsP7 and InsP8, may regulate a variety of cellular processes, including apoptosis, vesicle trafficking, cytoskeletal dynamics, and exocytosis. Phosphorylates inositol hexakisphosphate (InsP6).</text>
</comment>
<feature type="compositionally biased region" description="Polar residues" evidence="16">
    <location>
        <begin position="68"/>
        <end position="112"/>
    </location>
</feature>
<keyword evidence="6 14" id="KW-0808">Transferase</keyword>
<evidence type="ECO:0000256" key="15">
    <source>
        <dbReference type="SAM" id="Coils"/>
    </source>
</evidence>
<dbReference type="Gene3D" id="3.40.50.11950">
    <property type="match status" value="1"/>
</dbReference>
<dbReference type="eggNOG" id="KOG1057">
    <property type="taxonomic scope" value="Eukaryota"/>
</dbReference>
<keyword evidence="9 14" id="KW-0067">ATP-binding</keyword>
<feature type="compositionally biased region" description="Polar residues" evidence="16">
    <location>
        <begin position="620"/>
        <end position="636"/>
    </location>
</feature>
<evidence type="ECO:0000256" key="6">
    <source>
        <dbReference type="ARBA" id="ARBA00022679"/>
    </source>
</evidence>